<proteinExistence type="predicted"/>
<organism evidence="1">
    <name type="scientific">Myoviridae sp. cto1k8</name>
    <dbReference type="NCBI Taxonomy" id="2826694"/>
    <lineage>
        <taxon>Viruses</taxon>
        <taxon>Duplodnaviria</taxon>
        <taxon>Heunggongvirae</taxon>
        <taxon>Uroviricota</taxon>
        <taxon>Caudoviricetes</taxon>
    </lineage>
</organism>
<sequence length="38" mass="4713">MKKFYISIYLRIMQDKVKYNLFPQLKILLANNVFKTCW</sequence>
<protein>
    <submittedName>
        <fullName evidence="1">Uncharacterized protein</fullName>
    </submittedName>
</protein>
<accession>A0A8S5LW12</accession>
<reference evidence="1" key="1">
    <citation type="journal article" date="2021" name="Proc. Natl. Acad. Sci. U.S.A.">
        <title>A Catalog of Tens of Thousands of Viruses from Human Metagenomes Reveals Hidden Associations with Chronic Diseases.</title>
        <authorList>
            <person name="Tisza M.J."/>
            <person name="Buck C.B."/>
        </authorList>
    </citation>
    <scope>NUCLEOTIDE SEQUENCE</scope>
    <source>
        <strain evidence="1">Cto1k8</strain>
    </source>
</reference>
<dbReference type="EMBL" id="BK014756">
    <property type="protein sequence ID" value="DAD74245.1"/>
    <property type="molecule type" value="Genomic_DNA"/>
</dbReference>
<name>A0A8S5LW12_9CAUD</name>
<evidence type="ECO:0000313" key="1">
    <source>
        <dbReference type="EMBL" id="DAD74245.1"/>
    </source>
</evidence>